<keyword evidence="4" id="KW-0256">Endoplasmic reticulum</keyword>
<proteinExistence type="inferred from homology"/>
<evidence type="ECO:0000256" key="4">
    <source>
        <dbReference type="ARBA" id="ARBA00022824"/>
    </source>
</evidence>
<comment type="caution">
    <text evidence="10">The sequence shown here is derived from an EMBL/GenBank/DDBJ whole genome shotgun (WGS) entry which is preliminary data.</text>
</comment>
<feature type="compositionally biased region" description="Basic and acidic residues" evidence="8">
    <location>
        <begin position="365"/>
        <end position="385"/>
    </location>
</feature>
<dbReference type="Proteomes" id="UP001445076">
    <property type="component" value="Unassembled WGS sequence"/>
</dbReference>
<keyword evidence="6" id="KW-0443">Lipid metabolism</keyword>
<dbReference type="GO" id="GO:0005789">
    <property type="term" value="C:endoplasmic reticulum membrane"/>
    <property type="evidence" value="ECO:0007669"/>
    <property type="project" value="UniProtKB-SubCell"/>
</dbReference>
<dbReference type="HAMAP" id="MF_03230">
    <property type="entry name" value="FITM2"/>
    <property type="match status" value="1"/>
</dbReference>
<dbReference type="Pfam" id="PF10261">
    <property type="entry name" value="FIT"/>
    <property type="match status" value="1"/>
</dbReference>
<dbReference type="AlphaFoldDB" id="A0AAW0XTD6"/>
<evidence type="ECO:0000256" key="6">
    <source>
        <dbReference type="ARBA" id="ARBA00023098"/>
    </source>
</evidence>
<evidence type="ECO:0000256" key="9">
    <source>
        <dbReference type="SAM" id="Phobius"/>
    </source>
</evidence>
<feature type="transmembrane region" description="Helical" evidence="9">
    <location>
        <begin position="139"/>
        <end position="157"/>
    </location>
</feature>
<accession>A0AAW0XTD6</accession>
<dbReference type="GO" id="GO:0019915">
    <property type="term" value="P:lipid storage"/>
    <property type="evidence" value="ECO:0007669"/>
    <property type="project" value="InterPro"/>
</dbReference>
<gene>
    <name evidence="10" type="ORF">OTU49_016507</name>
</gene>
<reference evidence="10 11" key="1">
    <citation type="journal article" date="2024" name="BMC Genomics">
        <title>Genome assembly of redclaw crayfish (Cherax quadricarinatus) provides insights into its immune adaptation and hypoxia tolerance.</title>
        <authorList>
            <person name="Liu Z."/>
            <person name="Zheng J."/>
            <person name="Li H."/>
            <person name="Fang K."/>
            <person name="Wang S."/>
            <person name="He J."/>
            <person name="Zhou D."/>
            <person name="Weng S."/>
            <person name="Chi M."/>
            <person name="Gu Z."/>
            <person name="He J."/>
            <person name="Li F."/>
            <person name="Wang M."/>
        </authorList>
    </citation>
    <scope>NUCLEOTIDE SEQUENCE [LARGE SCALE GENOMIC DNA]</scope>
    <source>
        <strain evidence="10">ZL_2023a</strain>
    </source>
</reference>
<protein>
    <recommendedName>
        <fullName evidence="12">FIT family protein</fullName>
    </recommendedName>
</protein>
<keyword evidence="11" id="KW-1185">Reference proteome</keyword>
<keyword evidence="3" id="KW-0378">Hydrolase</keyword>
<feature type="transmembrane region" description="Helical" evidence="9">
    <location>
        <begin position="261"/>
        <end position="287"/>
    </location>
</feature>
<feature type="region of interest" description="Disordered" evidence="8">
    <location>
        <begin position="360"/>
        <end position="413"/>
    </location>
</feature>
<keyword evidence="5 9" id="KW-1133">Transmembrane helix</keyword>
<name>A0AAW0XTD6_CHEQU</name>
<evidence type="ECO:0000256" key="1">
    <source>
        <dbReference type="ARBA" id="ARBA00004477"/>
    </source>
</evidence>
<feature type="region of interest" description="Disordered" evidence="8">
    <location>
        <begin position="1"/>
        <end position="22"/>
    </location>
</feature>
<dbReference type="GO" id="GO:0010945">
    <property type="term" value="F:coenzyme A diphosphatase activity"/>
    <property type="evidence" value="ECO:0007669"/>
    <property type="project" value="InterPro"/>
</dbReference>
<evidence type="ECO:0000256" key="5">
    <source>
        <dbReference type="ARBA" id="ARBA00022989"/>
    </source>
</evidence>
<dbReference type="PANTHER" id="PTHR23129">
    <property type="entry name" value="ACYL-COENZYME A DIPHOSPHATASE FITM2"/>
    <property type="match status" value="1"/>
</dbReference>
<evidence type="ECO:0000256" key="7">
    <source>
        <dbReference type="ARBA" id="ARBA00023136"/>
    </source>
</evidence>
<comment type="subcellular location">
    <subcellularLocation>
        <location evidence="1">Endoplasmic reticulum membrane</location>
        <topology evidence="1">Multi-pass membrane protein</topology>
    </subcellularLocation>
</comment>
<keyword evidence="7 9" id="KW-0472">Membrane</keyword>
<dbReference type="InterPro" id="IPR019388">
    <property type="entry name" value="FIT"/>
</dbReference>
<evidence type="ECO:0000256" key="3">
    <source>
        <dbReference type="ARBA" id="ARBA00022801"/>
    </source>
</evidence>
<evidence type="ECO:0008006" key="12">
    <source>
        <dbReference type="Google" id="ProtNLM"/>
    </source>
</evidence>
<evidence type="ECO:0000313" key="11">
    <source>
        <dbReference type="Proteomes" id="UP001445076"/>
    </source>
</evidence>
<feature type="transmembrane region" description="Helical" evidence="9">
    <location>
        <begin position="66"/>
        <end position="85"/>
    </location>
</feature>
<evidence type="ECO:0000313" key="10">
    <source>
        <dbReference type="EMBL" id="KAK8747632.1"/>
    </source>
</evidence>
<dbReference type="PANTHER" id="PTHR23129:SF0">
    <property type="entry name" value="ACYL-COENZYME A DIPHOSPHATASE FITM2"/>
    <property type="match status" value="1"/>
</dbReference>
<keyword evidence="2 9" id="KW-0812">Transmembrane</keyword>
<organism evidence="10 11">
    <name type="scientific">Cherax quadricarinatus</name>
    <name type="common">Australian red claw crayfish</name>
    <dbReference type="NCBI Taxonomy" id="27406"/>
    <lineage>
        <taxon>Eukaryota</taxon>
        <taxon>Metazoa</taxon>
        <taxon>Ecdysozoa</taxon>
        <taxon>Arthropoda</taxon>
        <taxon>Crustacea</taxon>
        <taxon>Multicrustacea</taxon>
        <taxon>Malacostraca</taxon>
        <taxon>Eumalacostraca</taxon>
        <taxon>Eucarida</taxon>
        <taxon>Decapoda</taxon>
        <taxon>Pleocyemata</taxon>
        <taxon>Astacidea</taxon>
        <taxon>Parastacoidea</taxon>
        <taxon>Parastacidae</taxon>
        <taxon>Cherax</taxon>
    </lineage>
</organism>
<dbReference type="InterPro" id="IPR046401">
    <property type="entry name" value="FITM1/2"/>
</dbReference>
<evidence type="ECO:0000256" key="2">
    <source>
        <dbReference type="ARBA" id="ARBA00022692"/>
    </source>
</evidence>
<dbReference type="GO" id="GO:0034389">
    <property type="term" value="P:lipid droplet organization"/>
    <property type="evidence" value="ECO:0007669"/>
    <property type="project" value="InterPro"/>
</dbReference>
<sequence>MPTAASSATKKARPTHQYQRSPIEKGRWAAKGTKPLPEQATVQQVLSLIVVHGCRKVLFIQTEVKIMLYSIGLFFGSLLCDFLPLPKAYMGQKDNIFNVYFVKVGWAWTILVVGAFILLTSATIGCGHREIVKRHMSRLIVGTCLWFFWSQWFFSFIENRTGSCLGKAIIRNKYDCNSGGFHWHSFDISGHAFLLVYINLLIVEEAKAIVGWEGIRDQIRIEGHNRGDTQSHSIENKTPLEGLSEEEMVILKLNYFQFTPYIRGIFCIMTLMSILSDVMLACTIIFFHTMPQKVAGGAIAMATWFLTYRVWFKADASPGLPGSGVFQYQNLKEKSKEVPVRRRSSLCKEHRDGLPTFMGMPLYGLKKDKEEKKKESEREEDKAGLEDIGDASDFRSLRNGSYGDSGPSRSWRR</sequence>
<evidence type="ECO:0000256" key="8">
    <source>
        <dbReference type="SAM" id="MobiDB-lite"/>
    </source>
</evidence>
<feature type="transmembrane region" description="Helical" evidence="9">
    <location>
        <begin position="105"/>
        <end position="127"/>
    </location>
</feature>
<dbReference type="GO" id="GO:0008654">
    <property type="term" value="P:phospholipid biosynthetic process"/>
    <property type="evidence" value="ECO:0007669"/>
    <property type="project" value="TreeGrafter"/>
</dbReference>
<dbReference type="EMBL" id="JARKIK010000014">
    <property type="protein sequence ID" value="KAK8747632.1"/>
    <property type="molecule type" value="Genomic_DNA"/>
</dbReference>